<evidence type="ECO:0000313" key="1">
    <source>
        <dbReference type="EMBL" id="GGD05425.1"/>
    </source>
</evidence>
<dbReference type="RefSeq" id="WP_188651642.1">
    <property type="nucleotide sequence ID" value="NZ_BMIN01000003.1"/>
</dbReference>
<evidence type="ECO:0008006" key="3">
    <source>
        <dbReference type="Google" id="ProtNLM"/>
    </source>
</evidence>
<organism evidence="1 2">
    <name type="scientific">Pontibacillus salipaludis</name>
    <dbReference type="NCBI Taxonomy" id="1697394"/>
    <lineage>
        <taxon>Bacteria</taxon>
        <taxon>Bacillati</taxon>
        <taxon>Bacillota</taxon>
        <taxon>Bacilli</taxon>
        <taxon>Bacillales</taxon>
        <taxon>Bacillaceae</taxon>
        <taxon>Pontibacillus</taxon>
    </lineage>
</organism>
<accession>A0ABQ1PWL3</accession>
<keyword evidence="2" id="KW-1185">Reference proteome</keyword>
<name>A0ABQ1PWL3_9BACI</name>
<proteinExistence type="predicted"/>
<reference evidence="2" key="1">
    <citation type="journal article" date="2019" name="Int. J. Syst. Evol. Microbiol.">
        <title>The Global Catalogue of Microorganisms (GCM) 10K type strain sequencing project: providing services to taxonomists for standard genome sequencing and annotation.</title>
        <authorList>
            <consortium name="The Broad Institute Genomics Platform"/>
            <consortium name="The Broad Institute Genome Sequencing Center for Infectious Disease"/>
            <person name="Wu L."/>
            <person name="Ma J."/>
        </authorList>
    </citation>
    <scope>NUCLEOTIDE SEQUENCE [LARGE SCALE GENOMIC DNA]</scope>
    <source>
        <strain evidence="2">CGMCC 1.15353</strain>
    </source>
</reference>
<sequence>MTKFEKITLKDSEIREVDGEYEERFVNKKTYPAALTNHALNIGEKMGMLEGTNLSDVLKMCNFETLINDLKRGKISEENIDATGEIDTLKYLKVIYISLVGVNKELDLSFDEFTEKYHENTFQIMKTYASLVMASTSNSFNNFAKGLEDSTKKK</sequence>
<comment type="caution">
    <text evidence="1">The sequence shown here is derived from an EMBL/GenBank/DDBJ whole genome shotgun (WGS) entry which is preliminary data.</text>
</comment>
<dbReference type="EMBL" id="BMIN01000003">
    <property type="protein sequence ID" value="GGD05425.1"/>
    <property type="molecule type" value="Genomic_DNA"/>
</dbReference>
<dbReference type="Proteomes" id="UP000642571">
    <property type="component" value="Unassembled WGS sequence"/>
</dbReference>
<evidence type="ECO:0000313" key="2">
    <source>
        <dbReference type="Proteomes" id="UP000642571"/>
    </source>
</evidence>
<gene>
    <name evidence="1" type="ORF">GCM10011389_11180</name>
</gene>
<protein>
    <recommendedName>
        <fullName evidence="3">Tail assembly chaperone</fullName>
    </recommendedName>
</protein>